<dbReference type="OrthoDB" id="9792269at2"/>
<dbReference type="SUPFAM" id="SSF53756">
    <property type="entry name" value="UDP-Glycosyltransferase/glycogen phosphorylase"/>
    <property type="match status" value="1"/>
</dbReference>
<dbReference type="InterPro" id="IPR001296">
    <property type="entry name" value="Glyco_trans_1"/>
</dbReference>
<reference evidence="6 8" key="1">
    <citation type="submission" date="2019-04" db="EMBL/GenBank/DDBJ databases">
        <authorList>
            <person name="Jiang L."/>
        </authorList>
    </citation>
    <scope>NUCLEOTIDE SEQUENCE [LARGE SCALE GENOMIC DNA]</scope>
    <source>
        <strain evidence="6 8">YIM 131853</strain>
    </source>
</reference>
<evidence type="ECO:0000259" key="4">
    <source>
        <dbReference type="Pfam" id="PF00534"/>
    </source>
</evidence>
<organism evidence="6 8">
    <name type="scientific">Naasia lichenicola</name>
    <dbReference type="NCBI Taxonomy" id="2565933"/>
    <lineage>
        <taxon>Bacteria</taxon>
        <taxon>Bacillati</taxon>
        <taxon>Actinomycetota</taxon>
        <taxon>Actinomycetes</taxon>
        <taxon>Micrococcales</taxon>
        <taxon>Microbacteriaceae</taxon>
        <taxon>Naasia</taxon>
    </lineage>
</organism>
<keyword evidence="2" id="KW-0328">Glycosyltransferase</keyword>
<sequence length="400" mass="43775">MRIAMVGTRGVPAAYGGFETAIEEIGQRLVARGHEVTVYCRVGKNGEKPATHLGMKLVYLPAMKKKTLETLSHTALSALHMMGTKGHDAAFVFNAANAPFVPMIKARRTPVAVHVDGLEWKRGKWGKWGKRYYRMAEEFAVRTGDALISDAQGIADYYEAEFGVPTELLTYGANRLTDVATDKLAKHGLEAGKFHVAVARFEPENHVDVIVEGYTASKAQYPLVVVGSAPYAEEYTDRIAKMAAADPRIKMLGGVWDQDELNQLYAHARTYIHGHSVGGTNPSLLRAMGAGTAVIAFDVNFNREVAGPEGMFFSEATQLAPHLHEIEADTWRYLAIGQAMQDRAIKNYNWDDVTLGYEALAIKLAAGDSIHGIAKGRRRKKGWQTTADALLPAKSSASTR</sequence>
<proteinExistence type="predicted"/>
<evidence type="ECO:0000259" key="5">
    <source>
        <dbReference type="Pfam" id="PF13579"/>
    </source>
</evidence>
<dbReference type="Proteomes" id="UP000309133">
    <property type="component" value="Unassembled WGS sequence"/>
</dbReference>
<evidence type="ECO:0000256" key="2">
    <source>
        <dbReference type="ARBA" id="ARBA00022676"/>
    </source>
</evidence>
<dbReference type="InterPro" id="IPR028098">
    <property type="entry name" value="Glyco_trans_4-like_N"/>
</dbReference>
<evidence type="ECO:0000313" key="8">
    <source>
        <dbReference type="Proteomes" id="UP000309133"/>
    </source>
</evidence>
<evidence type="ECO:0000313" key="6">
    <source>
        <dbReference type="EMBL" id="THG31098.1"/>
    </source>
</evidence>
<dbReference type="PANTHER" id="PTHR45947">
    <property type="entry name" value="SULFOQUINOVOSYL TRANSFERASE SQD2"/>
    <property type="match status" value="1"/>
</dbReference>
<name>A0A4S4FLP2_9MICO</name>
<dbReference type="Pfam" id="PF13579">
    <property type="entry name" value="Glyco_trans_4_4"/>
    <property type="match status" value="1"/>
</dbReference>
<protein>
    <recommendedName>
        <fullName evidence="1">D-inositol 3-phosphate glycosyltransferase</fullName>
    </recommendedName>
</protein>
<evidence type="ECO:0000256" key="3">
    <source>
        <dbReference type="ARBA" id="ARBA00022679"/>
    </source>
</evidence>
<accession>A0A4S4FLP2</accession>
<dbReference type="GO" id="GO:0016757">
    <property type="term" value="F:glycosyltransferase activity"/>
    <property type="evidence" value="ECO:0007669"/>
    <property type="project" value="UniProtKB-KW"/>
</dbReference>
<dbReference type="Gene3D" id="3.40.50.2000">
    <property type="entry name" value="Glycogen Phosphorylase B"/>
    <property type="match status" value="2"/>
</dbReference>
<dbReference type="PANTHER" id="PTHR45947:SF3">
    <property type="entry name" value="SULFOQUINOVOSYL TRANSFERASE SQD2"/>
    <property type="match status" value="1"/>
</dbReference>
<dbReference type="AlphaFoldDB" id="A0A4S4FLP2"/>
<dbReference type="Pfam" id="PF00534">
    <property type="entry name" value="Glycos_transf_1"/>
    <property type="match status" value="1"/>
</dbReference>
<comment type="caution">
    <text evidence="6">The sequence shown here is derived from an EMBL/GenBank/DDBJ whole genome shotgun (WGS) entry which is preliminary data.</text>
</comment>
<feature type="domain" description="Glycosyltransferase subfamily 4-like N-terminal" evidence="5">
    <location>
        <begin position="16"/>
        <end position="168"/>
    </location>
</feature>
<gene>
    <name evidence="7" type="ORF">E6C64_08275</name>
    <name evidence="6" type="ORF">E6C64_09130</name>
</gene>
<evidence type="ECO:0000256" key="1">
    <source>
        <dbReference type="ARBA" id="ARBA00021292"/>
    </source>
</evidence>
<dbReference type="GO" id="GO:1901137">
    <property type="term" value="P:carbohydrate derivative biosynthetic process"/>
    <property type="evidence" value="ECO:0007669"/>
    <property type="project" value="UniProtKB-ARBA"/>
</dbReference>
<dbReference type="InterPro" id="IPR050194">
    <property type="entry name" value="Glycosyltransferase_grp1"/>
</dbReference>
<evidence type="ECO:0000313" key="7">
    <source>
        <dbReference type="EMBL" id="THG32085.1"/>
    </source>
</evidence>
<keyword evidence="3 6" id="KW-0808">Transferase</keyword>
<feature type="domain" description="Glycosyl transferase family 1" evidence="4">
    <location>
        <begin position="187"/>
        <end position="310"/>
    </location>
</feature>
<dbReference type="EMBL" id="SSSM01000003">
    <property type="protein sequence ID" value="THG32085.1"/>
    <property type="molecule type" value="Genomic_DNA"/>
</dbReference>
<dbReference type="EMBL" id="SSSM01000004">
    <property type="protein sequence ID" value="THG31098.1"/>
    <property type="molecule type" value="Genomic_DNA"/>
</dbReference>
<keyword evidence="8" id="KW-1185">Reference proteome</keyword>